<gene>
    <name evidence="1" type="ORF">K435DRAFT_786526</name>
</gene>
<protein>
    <submittedName>
        <fullName evidence="1">Uncharacterized protein</fullName>
    </submittedName>
</protein>
<accession>A0A4S8KQ42</accession>
<dbReference type="Proteomes" id="UP000297245">
    <property type="component" value="Unassembled WGS sequence"/>
</dbReference>
<keyword evidence="2" id="KW-1185">Reference proteome</keyword>
<feature type="non-terminal residue" evidence="1">
    <location>
        <position position="115"/>
    </location>
</feature>
<dbReference type="AlphaFoldDB" id="A0A4S8KQ42"/>
<dbReference type="EMBL" id="ML180324">
    <property type="protein sequence ID" value="THU77844.1"/>
    <property type="molecule type" value="Genomic_DNA"/>
</dbReference>
<evidence type="ECO:0000313" key="1">
    <source>
        <dbReference type="EMBL" id="THU77844.1"/>
    </source>
</evidence>
<proteinExistence type="predicted"/>
<organism evidence="1 2">
    <name type="scientific">Dendrothele bispora (strain CBS 962.96)</name>
    <dbReference type="NCBI Taxonomy" id="1314807"/>
    <lineage>
        <taxon>Eukaryota</taxon>
        <taxon>Fungi</taxon>
        <taxon>Dikarya</taxon>
        <taxon>Basidiomycota</taxon>
        <taxon>Agaricomycotina</taxon>
        <taxon>Agaricomycetes</taxon>
        <taxon>Agaricomycetidae</taxon>
        <taxon>Agaricales</taxon>
        <taxon>Agaricales incertae sedis</taxon>
        <taxon>Dendrothele</taxon>
    </lineage>
</organism>
<evidence type="ECO:0000313" key="2">
    <source>
        <dbReference type="Proteomes" id="UP000297245"/>
    </source>
</evidence>
<sequence>IGMKGVIVGSPGALFLKVRLLDLLPLQRNIKKPQSIKTATAPKTIPPIAPPLSPFELSLLSETELGLVAATELVAEVAEELESDVVLPLGTTSSVEAQCVKVFPDVELMFPFRKP</sequence>
<reference evidence="1 2" key="1">
    <citation type="journal article" date="2019" name="Nat. Ecol. Evol.">
        <title>Megaphylogeny resolves global patterns of mushroom evolution.</title>
        <authorList>
            <person name="Varga T."/>
            <person name="Krizsan K."/>
            <person name="Foldi C."/>
            <person name="Dima B."/>
            <person name="Sanchez-Garcia M."/>
            <person name="Sanchez-Ramirez S."/>
            <person name="Szollosi G.J."/>
            <person name="Szarkandi J.G."/>
            <person name="Papp V."/>
            <person name="Albert L."/>
            <person name="Andreopoulos W."/>
            <person name="Angelini C."/>
            <person name="Antonin V."/>
            <person name="Barry K.W."/>
            <person name="Bougher N.L."/>
            <person name="Buchanan P."/>
            <person name="Buyck B."/>
            <person name="Bense V."/>
            <person name="Catcheside P."/>
            <person name="Chovatia M."/>
            <person name="Cooper J."/>
            <person name="Damon W."/>
            <person name="Desjardin D."/>
            <person name="Finy P."/>
            <person name="Geml J."/>
            <person name="Haridas S."/>
            <person name="Hughes K."/>
            <person name="Justo A."/>
            <person name="Karasinski D."/>
            <person name="Kautmanova I."/>
            <person name="Kiss B."/>
            <person name="Kocsube S."/>
            <person name="Kotiranta H."/>
            <person name="LaButti K.M."/>
            <person name="Lechner B.E."/>
            <person name="Liimatainen K."/>
            <person name="Lipzen A."/>
            <person name="Lukacs Z."/>
            <person name="Mihaltcheva S."/>
            <person name="Morgado L.N."/>
            <person name="Niskanen T."/>
            <person name="Noordeloos M.E."/>
            <person name="Ohm R.A."/>
            <person name="Ortiz-Santana B."/>
            <person name="Ovrebo C."/>
            <person name="Racz N."/>
            <person name="Riley R."/>
            <person name="Savchenko A."/>
            <person name="Shiryaev A."/>
            <person name="Soop K."/>
            <person name="Spirin V."/>
            <person name="Szebenyi C."/>
            <person name="Tomsovsky M."/>
            <person name="Tulloss R.E."/>
            <person name="Uehling J."/>
            <person name="Grigoriev I.V."/>
            <person name="Vagvolgyi C."/>
            <person name="Papp T."/>
            <person name="Martin F.M."/>
            <person name="Miettinen O."/>
            <person name="Hibbett D.S."/>
            <person name="Nagy L.G."/>
        </authorList>
    </citation>
    <scope>NUCLEOTIDE SEQUENCE [LARGE SCALE GENOMIC DNA]</scope>
    <source>
        <strain evidence="1 2">CBS 962.96</strain>
    </source>
</reference>
<name>A0A4S8KQ42_DENBC</name>
<feature type="non-terminal residue" evidence="1">
    <location>
        <position position="1"/>
    </location>
</feature>